<dbReference type="AlphaFoldDB" id="A0AAD5M914"/>
<comment type="similarity">
    <text evidence="2">Belongs to the eukaryotic RPA43 RNA polymerase subunit family.</text>
</comment>
<keyword evidence="3" id="KW-0240">DNA-directed RNA polymerase</keyword>
<feature type="compositionally biased region" description="Low complexity" evidence="10">
    <location>
        <begin position="186"/>
        <end position="199"/>
    </location>
</feature>
<keyword evidence="4" id="KW-0597">Phosphoprotein</keyword>
<gene>
    <name evidence="12" type="ORF">P43SY_007028</name>
</gene>
<evidence type="ECO:0000256" key="9">
    <source>
        <dbReference type="ARBA" id="ARBA00083123"/>
    </source>
</evidence>
<dbReference type="InterPro" id="IPR012340">
    <property type="entry name" value="NA-bd_OB-fold"/>
</dbReference>
<sequence length="265" mass="28673">MDSPFVLCKIRQPVSLLPCHIGDARLGIDQEMTTLLMRYSDKLEGVILSFSNVRLEKPSGHILNEQPFIHCKVIADALVFQPRVGMTLSGVVNKIGSNHIGLLIAGVFNGSVAANELPKGYVHNYAEDAWKGADGTCISVGETITVKVVRVHVAGGMIAIEASMRSGKASSKPSTKATRKEKASEPTKAPKAAKTAAKKQQSEEPVAEKKPKKSAKSKPQAETDEVTPVVKSKKRKQEKATEPAPVAIEEDKPKKKKSKKSKKEE</sequence>
<evidence type="ECO:0000256" key="8">
    <source>
        <dbReference type="ARBA" id="ARBA00080323"/>
    </source>
</evidence>
<keyword evidence="5" id="KW-0804">Transcription</keyword>
<keyword evidence="13" id="KW-1185">Reference proteome</keyword>
<dbReference type="EMBL" id="JAKCXM010000033">
    <property type="protein sequence ID" value="KAJ0406420.1"/>
    <property type="molecule type" value="Genomic_DNA"/>
</dbReference>
<comment type="subcellular location">
    <subcellularLocation>
        <location evidence="1">Nucleus</location>
        <location evidence="1">Nucleolus</location>
    </subcellularLocation>
</comment>
<dbReference type="GO" id="GO:0005736">
    <property type="term" value="C:RNA polymerase I complex"/>
    <property type="evidence" value="ECO:0007669"/>
    <property type="project" value="TreeGrafter"/>
</dbReference>
<organism evidence="12 13">
    <name type="scientific">Pythium insidiosum</name>
    <name type="common">Pythiosis disease agent</name>
    <dbReference type="NCBI Taxonomy" id="114742"/>
    <lineage>
        <taxon>Eukaryota</taxon>
        <taxon>Sar</taxon>
        <taxon>Stramenopiles</taxon>
        <taxon>Oomycota</taxon>
        <taxon>Peronosporomycetes</taxon>
        <taxon>Pythiales</taxon>
        <taxon>Pythiaceae</taxon>
        <taxon>Pythium</taxon>
    </lineage>
</organism>
<evidence type="ECO:0000313" key="13">
    <source>
        <dbReference type="Proteomes" id="UP001209570"/>
    </source>
</evidence>
<evidence type="ECO:0000256" key="5">
    <source>
        <dbReference type="ARBA" id="ARBA00023163"/>
    </source>
</evidence>
<protein>
    <recommendedName>
        <fullName evidence="7">DNA-directed RNA polymerase I subunit RPA43</fullName>
    </recommendedName>
    <alternativeName>
        <fullName evidence="9">DNA-directed RNA polymerase I subunit F</fullName>
    </alternativeName>
    <alternativeName>
        <fullName evidence="8">Twist neighbor protein</fullName>
    </alternativeName>
</protein>
<evidence type="ECO:0000256" key="6">
    <source>
        <dbReference type="ARBA" id="ARBA00023242"/>
    </source>
</evidence>
<dbReference type="PROSITE" id="PS50126">
    <property type="entry name" value="S1"/>
    <property type="match status" value="1"/>
</dbReference>
<dbReference type="InterPro" id="IPR041901">
    <property type="entry name" value="RNAP_I_Rpa43_N"/>
</dbReference>
<evidence type="ECO:0000313" key="12">
    <source>
        <dbReference type="EMBL" id="KAJ0406420.1"/>
    </source>
</evidence>
<evidence type="ECO:0000259" key="11">
    <source>
        <dbReference type="PROSITE" id="PS50126"/>
    </source>
</evidence>
<dbReference type="Gene3D" id="3.30.1490.120">
    <property type="entry name" value="RNA polymerase Rpb7-like, N-terminal domain"/>
    <property type="match status" value="1"/>
</dbReference>
<dbReference type="GO" id="GO:0003676">
    <property type="term" value="F:nucleic acid binding"/>
    <property type="evidence" value="ECO:0007669"/>
    <property type="project" value="InterPro"/>
</dbReference>
<accession>A0AAD5M914</accession>
<dbReference type="Proteomes" id="UP001209570">
    <property type="component" value="Unassembled WGS sequence"/>
</dbReference>
<dbReference type="GO" id="GO:0006362">
    <property type="term" value="P:transcription elongation by RNA polymerase I"/>
    <property type="evidence" value="ECO:0007669"/>
    <property type="project" value="TreeGrafter"/>
</dbReference>
<dbReference type="Gene3D" id="2.40.50.1060">
    <property type="match status" value="1"/>
</dbReference>
<dbReference type="Pfam" id="PF17875">
    <property type="entry name" value="RPA43_OB"/>
    <property type="match status" value="1"/>
</dbReference>
<evidence type="ECO:0000256" key="7">
    <source>
        <dbReference type="ARBA" id="ARBA00073455"/>
    </source>
</evidence>
<name>A0AAD5M914_PYTIN</name>
<evidence type="ECO:0000256" key="3">
    <source>
        <dbReference type="ARBA" id="ARBA00022478"/>
    </source>
</evidence>
<keyword evidence="6" id="KW-0539">Nucleus</keyword>
<feature type="region of interest" description="Disordered" evidence="10">
    <location>
        <begin position="164"/>
        <end position="265"/>
    </location>
</feature>
<evidence type="ECO:0000256" key="2">
    <source>
        <dbReference type="ARBA" id="ARBA00005930"/>
    </source>
</evidence>
<dbReference type="InterPro" id="IPR045113">
    <property type="entry name" value="Rpb7-like"/>
</dbReference>
<dbReference type="InterPro" id="IPR036898">
    <property type="entry name" value="RNA_pol_Rpb7-like_N_sf"/>
</dbReference>
<comment type="caution">
    <text evidence="12">The sequence shown here is derived from an EMBL/GenBank/DDBJ whole genome shotgun (WGS) entry which is preliminary data.</text>
</comment>
<feature type="compositionally biased region" description="Basic residues" evidence="10">
    <location>
        <begin position="254"/>
        <end position="265"/>
    </location>
</feature>
<dbReference type="InterPro" id="IPR003029">
    <property type="entry name" value="S1_domain"/>
</dbReference>
<evidence type="ECO:0000256" key="4">
    <source>
        <dbReference type="ARBA" id="ARBA00022553"/>
    </source>
</evidence>
<feature type="domain" description="S1 motif" evidence="11">
    <location>
        <begin position="85"/>
        <end position="163"/>
    </location>
</feature>
<evidence type="ECO:0000256" key="10">
    <source>
        <dbReference type="SAM" id="MobiDB-lite"/>
    </source>
</evidence>
<dbReference type="GO" id="GO:0006352">
    <property type="term" value="P:DNA-templated transcription initiation"/>
    <property type="evidence" value="ECO:0007669"/>
    <property type="project" value="InterPro"/>
</dbReference>
<dbReference type="PANTHER" id="PTHR12709:SF5">
    <property type="entry name" value="DNA-DIRECTED RNA POLYMERASE I SUBUNIT RPA43"/>
    <property type="match status" value="1"/>
</dbReference>
<dbReference type="PANTHER" id="PTHR12709">
    <property type="entry name" value="DNA-DIRECTED RNA POLYMERASE II, III"/>
    <property type="match status" value="1"/>
</dbReference>
<proteinExistence type="inferred from homology"/>
<evidence type="ECO:0000256" key="1">
    <source>
        <dbReference type="ARBA" id="ARBA00004604"/>
    </source>
</evidence>
<dbReference type="FunFam" id="3.30.1490.120:FF:000003">
    <property type="entry name" value="DNA-directed RNA polymerase I subunit RPA43"/>
    <property type="match status" value="1"/>
</dbReference>
<reference evidence="12" key="1">
    <citation type="submission" date="2021-12" db="EMBL/GenBank/DDBJ databases">
        <title>Prjna785345.</title>
        <authorList>
            <person name="Rujirawat T."/>
            <person name="Krajaejun T."/>
        </authorList>
    </citation>
    <scope>NUCLEOTIDE SEQUENCE</scope>
    <source>
        <strain evidence="12">Pi057C3</strain>
    </source>
</reference>
<dbReference type="InterPro" id="IPR041178">
    <property type="entry name" value="RPA43_OB"/>
</dbReference>
<dbReference type="CDD" id="cd04328">
    <property type="entry name" value="RNAP_I_Rpa43_N"/>
    <property type="match status" value="1"/>
</dbReference>
<feature type="compositionally biased region" description="Basic and acidic residues" evidence="10">
    <location>
        <begin position="200"/>
        <end position="209"/>
    </location>
</feature>
<dbReference type="SUPFAM" id="SSF50249">
    <property type="entry name" value="Nucleic acid-binding proteins"/>
    <property type="match status" value="1"/>
</dbReference>